<organism evidence="1 2">
    <name type="scientific">Gigaspora margarita</name>
    <dbReference type="NCBI Taxonomy" id="4874"/>
    <lineage>
        <taxon>Eukaryota</taxon>
        <taxon>Fungi</taxon>
        <taxon>Fungi incertae sedis</taxon>
        <taxon>Mucoromycota</taxon>
        <taxon>Glomeromycotina</taxon>
        <taxon>Glomeromycetes</taxon>
        <taxon>Diversisporales</taxon>
        <taxon>Gigasporaceae</taxon>
        <taxon>Gigaspora</taxon>
    </lineage>
</organism>
<dbReference type="OrthoDB" id="2441855at2759"/>
<protein>
    <submittedName>
        <fullName evidence="1">Uncharacterized protein</fullName>
    </submittedName>
</protein>
<reference evidence="1 2" key="1">
    <citation type="journal article" date="2019" name="Environ. Microbiol.">
        <title>At the nexus of three kingdoms: the genome of the mycorrhizal fungus Gigaspora margarita provides insights into plant, endobacterial and fungal interactions.</title>
        <authorList>
            <person name="Venice F."/>
            <person name="Ghignone S."/>
            <person name="Salvioli di Fossalunga A."/>
            <person name="Amselem J."/>
            <person name="Novero M."/>
            <person name="Xianan X."/>
            <person name="Sedzielewska Toro K."/>
            <person name="Morin E."/>
            <person name="Lipzen A."/>
            <person name="Grigoriev I.V."/>
            <person name="Henrissat B."/>
            <person name="Martin F.M."/>
            <person name="Bonfante P."/>
        </authorList>
    </citation>
    <scope>NUCLEOTIDE SEQUENCE [LARGE SCALE GENOMIC DNA]</scope>
    <source>
        <strain evidence="1 2">BEG34</strain>
    </source>
</reference>
<dbReference type="EMBL" id="WTPW01001704">
    <property type="protein sequence ID" value="KAF0420288.1"/>
    <property type="molecule type" value="Genomic_DNA"/>
</dbReference>
<evidence type="ECO:0000313" key="1">
    <source>
        <dbReference type="EMBL" id="KAF0420288.1"/>
    </source>
</evidence>
<sequence length="129" mass="14544">MIHHNVIYDVLVGQKAGIRRLNKDALIKNACTEFVITREEARRLYKFGLASTELVTHDQWVEQNHVRKLAVKGFKDVLLQEIKANILRRVDKGSENTLVGKLLINIAHLIDAAMYSLPIGCGIEVNAKV</sequence>
<proteinExistence type="predicted"/>
<keyword evidence="2" id="KW-1185">Reference proteome</keyword>
<name>A0A8H3X711_GIGMA</name>
<evidence type="ECO:0000313" key="2">
    <source>
        <dbReference type="Proteomes" id="UP000439903"/>
    </source>
</evidence>
<accession>A0A8H3X711</accession>
<dbReference type="Proteomes" id="UP000439903">
    <property type="component" value="Unassembled WGS sequence"/>
</dbReference>
<gene>
    <name evidence="1" type="ORF">F8M41_007107</name>
</gene>
<dbReference type="AlphaFoldDB" id="A0A8H3X711"/>
<comment type="caution">
    <text evidence="1">The sequence shown here is derived from an EMBL/GenBank/DDBJ whole genome shotgun (WGS) entry which is preliminary data.</text>
</comment>